<comment type="subcellular location">
    <subcellularLocation>
        <location evidence="1">Membrane</location>
        <topology evidence="1">Multi-pass membrane protein</topology>
    </subcellularLocation>
</comment>
<feature type="transmembrane region" description="Helical" evidence="5">
    <location>
        <begin position="80"/>
        <end position="98"/>
    </location>
</feature>
<dbReference type="PANTHER" id="PTHR39157:SF1">
    <property type="entry name" value="DOXX FAMILY PROTEIN"/>
    <property type="match status" value="1"/>
</dbReference>
<dbReference type="Pfam" id="PF07681">
    <property type="entry name" value="DoxX"/>
    <property type="match status" value="1"/>
</dbReference>
<feature type="transmembrane region" description="Helical" evidence="5">
    <location>
        <begin position="54"/>
        <end position="74"/>
    </location>
</feature>
<keyword evidence="4 5" id="KW-0472">Membrane</keyword>
<dbReference type="InterPro" id="IPR032808">
    <property type="entry name" value="DoxX"/>
</dbReference>
<dbReference type="GeneID" id="56038057"/>
<dbReference type="GO" id="GO:0016020">
    <property type="term" value="C:membrane"/>
    <property type="evidence" value="ECO:0007669"/>
    <property type="project" value="UniProtKB-SubCell"/>
</dbReference>
<evidence type="ECO:0000256" key="1">
    <source>
        <dbReference type="ARBA" id="ARBA00004141"/>
    </source>
</evidence>
<accession>A0A7D5QHK1</accession>
<keyword evidence="7" id="KW-1185">Reference proteome</keyword>
<dbReference type="AlphaFoldDB" id="A0A7D5QHK1"/>
<evidence type="ECO:0000256" key="3">
    <source>
        <dbReference type="ARBA" id="ARBA00022989"/>
    </source>
</evidence>
<evidence type="ECO:0000256" key="2">
    <source>
        <dbReference type="ARBA" id="ARBA00022692"/>
    </source>
</evidence>
<feature type="transmembrane region" description="Helical" evidence="5">
    <location>
        <begin position="105"/>
        <end position="121"/>
    </location>
</feature>
<sequence>MSTAIETRLFGEDASLSLSWPWAAYWIAFLRVLVGTLFLHAGMDKFLADQPFDAGWWLTGPASEGIIGPVMVWFGQNAPWIVNVMIPLGELLIGLGLIVGALTRLASFFGAVLMFFFYFGNAEWEHGFVNGDLLTLVLFITLIVFGAGRVWGFDAYLERTVTVQENSWLRYFLG</sequence>
<proteinExistence type="predicted"/>
<organism evidence="6 7">
    <name type="scientific">Halorarum salinum</name>
    <dbReference type="NCBI Taxonomy" id="2743089"/>
    <lineage>
        <taxon>Archaea</taxon>
        <taxon>Methanobacteriati</taxon>
        <taxon>Methanobacteriota</taxon>
        <taxon>Stenosarchaea group</taxon>
        <taxon>Halobacteria</taxon>
        <taxon>Halobacteriales</taxon>
        <taxon>Haloferacaceae</taxon>
        <taxon>Halorarum</taxon>
    </lineage>
</organism>
<dbReference type="OrthoDB" id="199518at2157"/>
<reference evidence="6 7" key="1">
    <citation type="submission" date="2020-06" db="EMBL/GenBank/DDBJ databases">
        <title>NJ-3-1, isolated from saline soil.</title>
        <authorList>
            <person name="Cui H.L."/>
            <person name="Shi X."/>
        </authorList>
    </citation>
    <scope>NUCLEOTIDE SEQUENCE [LARGE SCALE GENOMIC DNA]</scope>
    <source>
        <strain evidence="6 7">NJ-3-1</strain>
    </source>
</reference>
<feature type="transmembrane region" description="Helical" evidence="5">
    <location>
        <begin position="133"/>
        <end position="151"/>
    </location>
</feature>
<dbReference type="KEGG" id="halu:HUG12_11320"/>
<evidence type="ECO:0000256" key="5">
    <source>
        <dbReference type="SAM" id="Phobius"/>
    </source>
</evidence>
<keyword evidence="2 5" id="KW-0812">Transmembrane</keyword>
<evidence type="ECO:0000313" key="7">
    <source>
        <dbReference type="Proteomes" id="UP000509626"/>
    </source>
</evidence>
<feature type="transmembrane region" description="Helical" evidence="5">
    <location>
        <begin position="23"/>
        <end position="42"/>
    </location>
</feature>
<gene>
    <name evidence="6" type="ORF">HUG12_11320</name>
</gene>
<protein>
    <submittedName>
        <fullName evidence="6">DoxX family membrane protein</fullName>
    </submittedName>
</protein>
<name>A0A7D5QHK1_9EURY</name>
<dbReference type="RefSeq" id="WP_179268869.1">
    <property type="nucleotide sequence ID" value="NZ_CP058579.1"/>
</dbReference>
<keyword evidence="3 5" id="KW-1133">Transmembrane helix</keyword>
<dbReference type="Proteomes" id="UP000509626">
    <property type="component" value="Chromosome"/>
</dbReference>
<evidence type="ECO:0000256" key="4">
    <source>
        <dbReference type="ARBA" id="ARBA00023136"/>
    </source>
</evidence>
<dbReference type="EMBL" id="CP058579">
    <property type="protein sequence ID" value="QLG62284.1"/>
    <property type="molecule type" value="Genomic_DNA"/>
</dbReference>
<evidence type="ECO:0000313" key="6">
    <source>
        <dbReference type="EMBL" id="QLG62284.1"/>
    </source>
</evidence>
<dbReference type="PANTHER" id="PTHR39157">
    <property type="entry name" value="INTEGRAL MEMBRANE PROTEIN-RELATED"/>
    <property type="match status" value="1"/>
</dbReference>